<protein>
    <submittedName>
        <fullName evidence="1">Uncharacterized protein</fullName>
    </submittedName>
</protein>
<dbReference type="EMBL" id="SIXI01000005">
    <property type="protein sequence ID" value="TBO29286.1"/>
    <property type="molecule type" value="Genomic_DNA"/>
</dbReference>
<dbReference type="RefSeq" id="WP_130968582.1">
    <property type="nucleotide sequence ID" value="NZ_SIXI01000005.1"/>
</dbReference>
<name>A0A4Q9H1L2_9BURK</name>
<dbReference type="OrthoDB" id="8439418at2"/>
<sequence length="237" mass="25685">MLLERATGLATKISRYQTLKSAAKEAEIVRTRADQLGQVSALLAHARDALSRFTAAGVIVEFAPAQADDLLEKARRLRVIASEAPAALADPPFNFAHEFTNRLRGIATGADTAIQERWSHFIAENSPGGSDEVLDALGKLPQLRDGVTQIRQCRQKIKLLAATPPADPVQAVAQLRALVAEHQTAWSTLTTDNLPRAVILFLRACAGEGAPVTSLTEEVRDWLEARNLLGSLRIRIG</sequence>
<organism evidence="1 2">
    <name type="scientific">Aquabacterium lacunae</name>
    <dbReference type="NCBI Taxonomy" id="2528630"/>
    <lineage>
        <taxon>Bacteria</taxon>
        <taxon>Pseudomonadati</taxon>
        <taxon>Pseudomonadota</taxon>
        <taxon>Betaproteobacteria</taxon>
        <taxon>Burkholderiales</taxon>
        <taxon>Aquabacterium</taxon>
    </lineage>
</organism>
<proteinExistence type="predicted"/>
<keyword evidence="2" id="KW-1185">Reference proteome</keyword>
<accession>A0A4Q9H1L2</accession>
<gene>
    <name evidence="1" type="ORF">EYS42_12815</name>
</gene>
<dbReference type="AlphaFoldDB" id="A0A4Q9H1L2"/>
<comment type="caution">
    <text evidence="1">The sequence shown here is derived from an EMBL/GenBank/DDBJ whole genome shotgun (WGS) entry which is preliminary data.</text>
</comment>
<evidence type="ECO:0000313" key="1">
    <source>
        <dbReference type="EMBL" id="TBO29286.1"/>
    </source>
</evidence>
<evidence type="ECO:0000313" key="2">
    <source>
        <dbReference type="Proteomes" id="UP000292120"/>
    </source>
</evidence>
<reference evidence="1 2" key="1">
    <citation type="submission" date="2019-02" db="EMBL/GenBank/DDBJ databases">
        <title>Aquabacterium sp. strain KMB7.</title>
        <authorList>
            <person name="Chen W.-M."/>
        </authorList>
    </citation>
    <scope>NUCLEOTIDE SEQUENCE [LARGE SCALE GENOMIC DNA]</scope>
    <source>
        <strain evidence="1 2">KMB7</strain>
    </source>
</reference>
<dbReference type="Proteomes" id="UP000292120">
    <property type="component" value="Unassembled WGS sequence"/>
</dbReference>